<proteinExistence type="predicted"/>
<name>A0A8G1RH18_9EURO</name>
<dbReference type="OrthoDB" id="10550198at2759"/>
<evidence type="ECO:0000313" key="2">
    <source>
        <dbReference type="Proteomes" id="UP000249789"/>
    </source>
</evidence>
<dbReference type="RefSeq" id="XP_040796716.1">
    <property type="nucleotide sequence ID" value="XM_040948923.1"/>
</dbReference>
<gene>
    <name evidence="1" type="ORF">BO72DRAFT_500741</name>
</gene>
<sequence>MELLPTEIMDQILSFVVELFSPKPSYRMPCLREGKPKHVLATTTTAKRQLAALRLTGRVFYRSASVLLFQALTVGGHSPDSLERLERLSHSPQAACVRHLSFAFYHPELYMQSKSANLADDVRYLQQLQQGFNDCLPRFPGLREIVFAQPCCDPAPCDRDRYLDMVARTLRDVELPSLSEVHLHLEHAHSLRHILDAISSSSQPHTNDNLPRLRHLVLYAPGLNYDTIAQGSPDPEAAAAAATQSHAARVLRLLGLAPNLETLTLTTWVIGLDTFVLPSLRLRALCLLGVEIPSKCLLRFLKALQDTLRSISFTHVRLRSGTWATVLTGMCSLPYLLQLNLECNGYSPSRAGFSLFHHMNGLVITSPYDLPALGALYRHISRNRTAAGRQPLMATPTEHNFSIHQELLKCVRRVS</sequence>
<dbReference type="VEuPathDB" id="FungiDB:BO72DRAFT_500741"/>
<protein>
    <submittedName>
        <fullName evidence="1">Uncharacterized protein</fullName>
    </submittedName>
</protein>
<accession>A0A8G1RH18</accession>
<dbReference type="GeneID" id="63866256"/>
<dbReference type="SUPFAM" id="SSF52047">
    <property type="entry name" value="RNI-like"/>
    <property type="match status" value="1"/>
</dbReference>
<dbReference type="Proteomes" id="UP000249789">
    <property type="component" value="Unassembled WGS sequence"/>
</dbReference>
<reference evidence="1 2" key="1">
    <citation type="submission" date="2018-02" db="EMBL/GenBank/DDBJ databases">
        <title>The genomes of Aspergillus section Nigri reveals drivers in fungal speciation.</title>
        <authorList>
            <consortium name="DOE Joint Genome Institute"/>
            <person name="Vesth T.C."/>
            <person name="Nybo J."/>
            <person name="Theobald S."/>
            <person name="Brandl J."/>
            <person name="Frisvad J.C."/>
            <person name="Nielsen K.F."/>
            <person name="Lyhne E.K."/>
            <person name="Kogle M.E."/>
            <person name="Kuo A."/>
            <person name="Riley R."/>
            <person name="Clum A."/>
            <person name="Nolan M."/>
            <person name="Lipzen A."/>
            <person name="Salamov A."/>
            <person name="Henrissat B."/>
            <person name="Wiebenga A."/>
            <person name="De vries R.P."/>
            <person name="Grigoriev I.V."/>
            <person name="Mortensen U.H."/>
            <person name="Andersen M.R."/>
            <person name="Baker S.E."/>
        </authorList>
    </citation>
    <scope>NUCLEOTIDE SEQUENCE [LARGE SCALE GENOMIC DNA]</scope>
    <source>
        <strain evidence="1 2">CBS 313.89</strain>
    </source>
</reference>
<evidence type="ECO:0000313" key="1">
    <source>
        <dbReference type="EMBL" id="RAK72704.1"/>
    </source>
</evidence>
<organism evidence="1 2">
    <name type="scientific">Aspergillus fijiensis CBS 313.89</name>
    <dbReference type="NCBI Taxonomy" id="1448319"/>
    <lineage>
        <taxon>Eukaryota</taxon>
        <taxon>Fungi</taxon>
        <taxon>Dikarya</taxon>
        <taxon>Ascomycota</taxon>
        <taxon>Pezizomycotina</taxon>
        <taxon>Eurotiomycetes</taxon>
        <taxon>Eurotiomycetidae</taxon>
        <taxon>Eurotiales</taxon>
        <taxon>Aspergillaceae</taxon>
        <taxon>Aspergillus</taxon>
    </lineage>
</organism>
<keyword evidence="2" id="KW-1185">Reference proteome</keyword>
<dbReference type="EMBL" id="KZ824690">
    <property type="protein sequence ID" value="RAK72704.1"/>
    <property type="molecule type" value="Genomic_DNA"/>
</dbReference>
<dbReference type="AlphaFoldDB" id="A0A8G1RH18"/>